<keyword evidence="2" id="KW-1185">Reference proteome</keyword>
<evidence type="ECO:0000313" key="1">
    <source>
        <dbReference type="EMBL" id="OWY96637.1"/>
    </source>
</evidence>
<gene>
    <name evidence="1" type="ORF">PHMEG_00033050</name>
</gene>
<dbReference type="AlphaFoldDB" id="A0A225UUT4"/>
<sequence length="89" mass="10049">MLQEFDNQPSVFVDNISGLAEAMVSVRWTTKNSDAMRNMILSTIKLSGILRATITEVDETSIDIVYDRLAGCQNKLHAELCLREIFWIG</sequence>
<comment type="caution">
    <text evidence="1">The sequence shown here is derived from an EMBL/GenBank/DDBJ whole genome shotgun (WGS) entry which is preliminary data.</text>
</comment>
<proteinExistence type="predicted"/>
<evidence type="ECO:0000313" key="2">
    <source>
        <dbReference type="Proteomes" id="UP000198211"/>
    </source>
</evidence>
<dbReference type="EMBL" id="NBNE01011382">
    <property type="protein sequence ID" value="OWY96637.1"/>
    <property type="molecule type" value="Genomic_DNA"/>
</dbReference>
<dbReference type="Proteomes" id="UP000198211">
    <property type="component" value="Unassembled WGS sequence"/>
</dbReference>
<organism evidence="1 2">
    <name type="scientific">Phytophthora megakarya</name>
    <dbReference type="NCBI Taxonomy" id="4795"/>
    <lineage>
        <taxon>Eukaryota</taxon>
        <taxon>Sar</taxon>
        <taxon>Stramenopiles</taxon>
        <taxon>Oomycota</taxon>
        <taxon>Peronosporomycetes</taxon>
        <taxon>Peronosporales</taxon>
        <taxon>Peronosporaceae</taxon>
        <taxon>Phytophthora</taxon>
    </lineage>
</organism>
<reference evidence="2" key="1">
    <citation type="submission" date="2017-03" db="EMBL/GenBank/DDBJ databases">
        <title>Phytopthora megakarya and P. palmivora, two closely related causual agents of cacao black pod achieved similar genome size and gene model numbers by different mechanisms.</title>
        <authorList>
            <person name="Ali S."/>
            <person name="Shao J."/>
            <person name="Larry D.J."/>
            <person name="Kronmiller B."/>
            <person name="Shen D."/>
            <person name="Strem M.D."/>
            <person name="Melnick R.L."/>
            <person name="Guiltinan M.J."/>
            <person name="Tyler B.M."/>
            <person name="Meinhardt L.W."/>
            <person name="Bailey B.A."/>
        </authorList>
    </citation>
    <scope>NUCLEOTIDE SEQUENCE [LARGE SCALE GENOMIC DNA]</scope>
    <source>
        <strain evidence="2">zdho120</strain>
    </source>
</reference>
<protein>
    <submittedName>
        <fullName evidence="1">Uncharacterized protein</fullName>
    </submittedName>
</protein>
<accession>A0A225UUT4</accession>
<name>A0A225UUT4_9STRA</name>